<dbReference type="AlphaFoldDB" id="A0A5E8B1R9"/>
<dbReference type="OrthoDB" id="3766782at2759"/>
<dbReference type="RefSeq" id="XP_031851221.1">
    <property type="nucleotide sequence ID" value="XM_031995330.1"/>
</dbReference>
<dbReference type="GeneID" id="43579430"/>
<dbReference type="EMBL" id="CABVLU010000001">
    <property type="protein sequence ID" value="VVT45009.1"/>
    <property type="molecule type" value="Genomic_DNA"/>
</dbReference>
<protein>
    <submittedName>
        <fullName evidence="1">Uncharacterized protein</fullName>
    </submittedName>
</protein>
<name>A0A5E8B1R9_9ASCO</name>
<organism evidence="1 2">
    <name type="scientific">Magnusiomyces paraingens</name>
    <dbReference type="NCBI Taxonomy" id="2606893"/>
    <lineage>
        <taxon>Eukaryota</taxon>
        <taxon>Fungi</taxon>
        <taxon>Dikarya</taxon>
        <taxon>Ascomycota</taxon>
        <taxon>Saccharomycotina</taxon>
        <taxon>Dipodascomycetes</taxon>
        <taxon>Dipodascales</taxon>
        <taxon>Dipodascaceae</taxon>
        <taxon>Magnusiomyces</taxon>
    </lineage>
</organism>
<evidence type="ECO:0000313" key="2">
    <source>
        <dbReference type="Proteomes" id="UP000398389"/>
    </source>
</evidence>
<accession>A0A5E8B1R9</accession>
<dbReference type="Proteomes" id="UP000398389">
    <property type="component" value="Unassembled WGS sequence"/>
</dbReference>
<sequence length="174" mass="19732">MKFSDSLFALSVKMAVCSAPTISTVFFPSSTANTISPTPVLNLPSEFPYTKYLTGINLTEVLPITCNHYPLGISNGTHYYIYLIDTSNFSQDTTNSGIDSGISIWTQVNDTRFFKVKEGAPAWKNKRDEPTVNSSHQSFVRTILSKWKRKVSEEEKIELKPWLWWRPFPGAAIW</sequence>
<evidence type="ECO:0000313" key="1">
    <source>
        <dbReference type="EMBL" id="VVT45009.1"/>
    </source>
</evidence>
<keyword evidence="2" id="KW-1185">Reference proteome</keyword>
<gene>
    <name evidence="1" type="ORF">SAPINGB_P000607</name>
</gene>
<reference evidence="1 2" key="1">
    <citation type="submission" date="2019-09" db="EMBL/GenBank/DDBJ databases">
        <authorList>
            <person name="Brejova B."/>
        </authorList>
    </citation>
    <scope>NUCLEOTIDE SEQUENCE [LARGE SCALE GENOMIC DNA]</scope>
</reference>
<proteinExistence type="predicted"/>